<evidence type="ECO:0000313" key="2">
    <source>
        <dbReference type="Proteomes" id="UP000503440"/>
    </source>
</evidence>
<dbReference type="InterPro" id="IPR038765">
    <property type="entry name" value="Papain-like_cys_pep_sf"/>
</dbReference>
<dbReference type="InterPro" id="IPR002931">
    <property type="entry name" value="Transglutaminase-like"/>
</dbReference>
<dbReference type="SUPFAM" id="SSF54001">
    <property type="entry name" value="Cysteine proteinases"/>
    <property type="match status" value="1"/>
</dbReference>
<dbReference type="Pfam" id="PF08379">
    <property type="entry name" value="Bact_transglu_N"/>
    <property type="match status" value="1"/>
</dbReference>
<dbReference type="Pfam" id="PF01841">
    <property type="entry name" value="Transglut_core"/>
    <property type="match status" value="1"/>
</dbReference>
<dbReference type="SMART" id="SM00460">
    <property type="entry name" value="TGc"/>
    <property type="match status" value="1"/>
</dbReference>
<sequence>MRLMINHQTHYHYSAPACNSIQYIKMTPPNNAHQQVHHWAISVPGESEIKQDAFQNIWMTSTQRFSYQSLSIMAQGIVELRPQTRWGLQDQLNPYLFLQPTASTLCSPEMQCFARQYVLQVNRDNLIRLSEAILSHMPYRPAQTSVQTTAIEAFQAKQGVCQDHAHVLIAMCKSLGVPARYVSGYLYSSNSSHLASHAWVEVFLEQHWYCFDVSNLAFQPDSHVYLAVGRDYWDVAPVRGVREKGGIEHMQTMVQVLAC</sequence>
<dbReference type="InterPro" id="IPR013589">
    <property type="entry name" value="Bac_transglu_N"/>
</dbReference>
<dbReference type="AlphaFoldDB" id="A0A6C0Y233"/>
<proteinExistence type="predicted"/>
<dbReference type="Proteomes" id="UP000503440">
    <property type="component" value="Chromosome"/>
</dbReference>
<protein>
    <submittedName>
        <fullName evidence="1">Transglutaminase family protein</fullName>
    </submittedName>
</protein>
<name>A0A6C0Y233_9GAMM</name>
<dbReference type="PANTHER" id="PTHR33490:SF6">
    <property type="entry name" value="SLL1049 PROTEIN"/>
    <property type="match status" value="1"/>
</dbReference>
<dbReference type="EMBL" id="CP044455">
    <property type="protein sequence ID" value="QIC69972.1"/>
    <property type="molecule type" value="Genomic_DNA"/>
</dbReference>
<organism evidence="1 2">
    <name type="scientific">Acinetobacter indicus</name>
    <dbReference type="NCBI Taxonomy" id="756892"/>
    <lineage>
        <taxon>Bacteria</taxon>
        <taxon>Pseudomonadati</taxon>
        <taxon>Pseudomonadota</taxon>
        <taxon>Gammaproteobacteria</taxon>
        <taxon>Moraxellales</taxon>
        <taxon>Moraxellaceae</taxon>
        <taxon>Acinetobacter</taxon>
    </lineage>
</organism>
<evidence type="ECO:0000313" key="1">
    <source>
        <dbReference type="EMBL" id="QIC69972.1"/>
    </source>
</evidence>
<gene>
    <name evidence="1" type="ORF">FSC09_05930</name>
</gene>
<dbReference type="PANTHER" id="PTHR33490">
    <property type="entry name" value="BLR5614 PROTEIN-RELATED"/>
    <property type="match status" value="1"/>
</dbReference>
<dbReference type="RefSeq" id="WP_127798747.1">
    <property type="nucleotide sequence ID" value="NZ_CP044455.1"/>
</dbReference>
<reference evidence="1 2" key="1">
    <citation type="submission" date="2019-09" db="EMBL/GenBank/DDBJ databases">
        <title>Non-baumannii Acinetobacter spp. carrying blaNDM-1 isolated in China.</title>
        <authorList>
            <person name="Cui C."/>
            <person name="Chen C."/>
            <person name="Sun J."/>
            <person name="Liu Y."/>
        </authorList>
    </citation>
    <scope>NUCLEOTIDE SEQUENCE [LARGE SCALE GENOMIC DNA]</scope>
    <source>
        <strain evidence="1 2">B18</strain>
    </source>
</reference>
<dbReference type="Gene3D" id="3.10.620.30">
    <property type="match status" value="1"/>
</dbReference>
<accession>A0A6C0Y233</accession>